<dbReference type="AlphaFoldDB" id="A0A1M4NFB6"/>
<feature type="domain" description="SabA N-terminal extracellular adhesion" evidence="1">
    <location>
        <begin position="1"/>
        <end position="76"/>
    </location>
</feature>
<evidence type="ECO:0000313" key="2">
    <source>
        <dbReference type="EMBL" id="SFZ70414.1"/>
    </source>
</evidence>
<organism evidence="2">
    <name type="scientific">Helicobacter acinonychis</name>
    <name type="common">Helicobacter acinonyx</name>
    <dbReference type="NCBI Taxonomy" id="212"/>
    <lineage>
        <taxon>Bacteria</taxon>
        <taxon>Pseudomonadati</taxon>
        <taxon>Campylobacterota</taxon>
        <taxon>Epsilonproteobacteria</taxon>
        <taxon>Campylobacterales</taxon>
        <taxon>Helicobacteraceae</taxon>
        <taxon>Helicobacter</taxon>
    </lineage>
</organism>
<protein>
    <submittedName>
        <fullName evidence="2">OMP1393</fullName>
    </submittedName>
</protein>
<sequence length="149" mass="16489">MDVLINQKPQMAKLQTGHNSWHLGTKVGNVMEIFGESLNAIKNMISNAQAVLEKTKQLNANEHIRIQHPDNFNPYNPNNNKQFAKEMFARANAQAEILNLAQQVANNFHSIQGSIQGDLQECKSGTSVVANNTYGTGCAFVKETLNPHT</sequence>
<dbReference type="Pfam" id="PF18304">
    <property type="entry name" value="SabA_adhesion"/>
    <property type="match status" value="1"/>
</dbReference>
<accession>A0A1M4NFB6</accession>
<dbReference type="EMBL" id="LT632710">
    <property type="protein sequence ID" value="SFZ70414.1"/>
    <property type="molecule type" value="Genomic_DNA"/>
</dbReference>
<name>A0A1M4NFB6_HELAC</name>
<dbReference type="InterPro" id="IPR040838">
    <property type="entry name" value="SabA_N_adhesion"/>
</dbReference>
<proteinExistence type="predicted"/>
<gene>
    <name evidence="2" type="primary">omp1393</name>
</gene>
<reference evidence="2" key="1">
    <citation type="submission" date="2016-10" db="EMBL/GenBank/DDBJ databases">
        <title>Proteomic and phylogenetic analysis of the outer membrane protein repertoire of gastric Helicobacter species.</title>
        <authorList>
            <person name="Joosten M."/>
        </authorList>
    </citation>
    <scope>NUCLEOTIDE SEQUENCE</scope>
    <source>
        <strain evidence="2">Acino1</strain>
    </source>
</reference>
<evidence type="ECO:0000259" key="1">
    <source>
        <dbReference type="Pfam" id="PF18304"/>
    </source>
</evidence>